<dbReference type="PROSITE" id="PS51462">
    <property type="entry name" value="NUDIX"/>
    <property type="match status" value="1"/>
</dbReference>
<dbReference type="EC" id="3.6.1.-" evidence="4"/>
<comment type="similarity">
    <text evidence="1 4">Belongs to the Nudix hydrolase family. NudJ subfamily.</text>
</comment>
<dbReference type="PANTHER" id="PTHR43222:SF11">
    <property type="entry name" value="PHOSPHATASE NUDJ"/>
    <property type="match status" value="1"/>
</dbReference>
<comment type="cofactor">
    <cofactor evidence="4">
        <name>Mg(2+)</name>
        <dbReference type="ChEBI" id="CHEBI:18420"/>
    </cofactor>
</comment>
<dbReference type="PANTHER" id="PTHR43222">
    <property type="entry name" value="NUDIX HYDROLASE 23"/>
    <property type="match status" value="1"/>
</dbReference>
<name>A0ABU9TRG8_9GAMM</name>
<evidence type="ECO:0000313" key="6">
    <source>
        <dbReference type="EMBL" id="MEM5536306.1"/>
    </source>
</evidence>
<dbReference type="Proteomes" id="UP001449225">
    <property type="component" value="Unassembled WGS sequence"/>
</dbReference>
<reference evidence="6 7" key="1">
    <citation type="submission" date="2024-03" db="EMBL/GenBank/DDBJ databases">
        <title>Community enrichment and isolation of bacterial strains for fucoidan degradation.</title>
        <authorList>
            <person name="Sichert A."/>
        </authorList>
    </citation>
    <scope>NUCLEOTIDE SEQUENCE [LARGE SCALE GENOMIC DNA]</scope>
    <source>
        <strain evidence="6 7">AS76</strain>
    </source>
</reference>
<proteinExistence type="inferred from homology"/>
<evidence type="ECO:0000313" key="7">
    <source>
        <dbReference type="Proteomes" id="UP001449225"/>
    </source>
</evidence>
<sequence length="150" mass="17215">MMDWYPHATVAVIVEKDGKFLLIEEHSSGEVVLNQPAGHIEEGETFVQAACRETLEESAWHVKPSYLIGFYVYRSGNNNITYHRACFYAEAIKHDAGRPLDDGIIQTVWMTRDEVALNKHKLRCPMVLQCIDDYIAGKQYPLELIHEYSN</sequence>
<accession>A0ABU9TRG8</accession>
<gene>
    <name evidence="4" type="primary">nudJ</name>
    <name evidence="6" type="ORF">WNY58_07860</name>
</gene>
<comment type="caution">
    <text evidence="6">The sequence shown here is derived from an EMBL/GenBank/DDBJ whole genome shotgun (WGS) entry which is preliminary data.</text>
</comment>
<dbReference type="InterPro" id="IPR000086">
    <property type="entry name" value="NUDIX_hydrolase_dom"/>
</dbReference>
<keyword evidence="4 6" id="KW-0378">Hydrolase</keyword>
<dbReference type="GO" id="GO:0016787">
    <property type="term" value="F:hydrolase activity"/>
    <property type="evidence" value="ECO:0007669"/>
    <property type="project" value="UniProtKB-KW"/>
</dbReference>
<comment type="subunit">
    <text evidence="2 4">Monomer.</text>
</comment>
<evidence type="ECO:0000256" key="4">
    <source>
        <dbReference type="RuleBase" id="RU364043"/>
    </source>
</evidence>
<dbReference type="SUPFAM" id="SSF55811">
    <property type="entry name" value="Nudix"/>
    <property type="match status" value="1"/>
</dbReference>
<dbReference type="InterPro" id="IPR033713">
    <property type="entry name" value="NudJ"/>
</dbReference>
<evidence type="ECO:0000256" key="3">
    <source>
        <dbReference type="ARBA" id="ARBA00015552"/>
    </source>
</evidence>
<evidence type="ECO:0000256" key="1">
    <source>
        <dbReference type="ARBA" id="ARBA00007608"/>
    </source>
</evidence>
<evidence type="ECO:0000259" key="5">
    <source>
        <dbReference type="PROSITE" id="PS51462"/>
    </source>
</evidence>
<dbReference type="RefSeq" id="WP_331709174.1">
    <property type="nucleotide sequence ID" value="NZ_CAXBCE010000017.1"/>
</dbReference>
<dbReference type="InterPro" id="IPR015797">
    <property type="entry name" value="NUDIX_hydrolase-like_dom_sf"/>
</dbReference>
<protein>
    <recommendedName>
        <fullName evidence="3 4">Phosphatase NudJ</fullName>
        <ecNumber evidence="4">3.6.1.-</ecNumber>
    </recommendedName>
</protein>
<organism evidence="6 7">
    <name type="scientific">Neptuniibacter pectenicola</name>
    <dbReference type="NCBI Taxonomy" id="1806669"/>
    <lineage>
        <taxon>Bacteria</taxon>
        <taxon>Pseudomonadati</taxon>
        <taxon>Pseudomonadota</taxon>
        <taxon>Gammaproteobacteria</taxon>
        <taxon>Oceanospirillales</taxon>
        <taxon>Oceanospirillaceae</taxon>
        <taxon>Neptuniibacter</taxon>
    </lineage>
</organism>
<dbReference type="Pfam" id="PF00293">
    <property type="entry name" value="NUDIX"/>
    <property type="match status" value="1"/>
</dbReference>
<keyword evidence="7" id="KW-1185">Reference proteome</keyword>
<dbReference type="CDD" id="cd03675">
    <property type="entry name" value="NUDIX_Hydrolase"/>
    <property type="match status" value="1"/>
</dbReference>
<keyword evidence="4" id="KW-0460">Magnesium</keyword>
<evidence type="ECO:0000256" key="2">
    <source>
        <dbReference type="ARBA" id="ARBA00011245"/>
    </source>
</evidence>
<dbReference type="EMBL" id="JBBMRA010000005">
    <property type="protein sequence ID" value="MEM5536306.1"/>
    <property type="molecule type" value="Genomic_DNA"/>
</dbReference>
<feature type="domain" description="Nudix hydrolase" evidence="5">
    <location>
        <begin position="3"/>
        <end position="132"/>
    </location>
</feature>
<dbReference type="Gene3D" id="3.90.79.10">
    <property type="entry name" value="Nucleoside Triphosphate Pyrophosphohydrolase"/>
    <property type="match status" value="1"/>
</dbReference>